<dbReference type="EMBL" id="RWGY01000574">
    <property type="protein sequence ID" value="TVU00525.1"/>
    <property type="molecule type" value="Genomic_DNA"/>
</dbReference>
<feature type="compositionally biased region" description="Basic and acidic residues" evidence="1">
    <location>
        <begin position="98"/>
        <end position="111"/>
    </location>
</feature>
<feature type="region of interest" description="Disordered" evidence="1">
    <location>
        <begin position="82"/>
        <end position="127"/>
    </location>
</feature>
<name>A0A5J9SNI0_9POAL</name>
<sequence>MRKLTYLQLKFSAAPASLTGVPSGICNLAKLTEVVMCYSKHCANSTSVKRTVDAVKKQVARHHNQIDLFINNTEDYDVQADDEVTENAVGTQNGTDAGTKDDVQADEKNEVTKFQSTSEIEEVPRDA</sequence>
<feature type="non-terminal residue" evidence="2">
    <location>
        <position position="1"/>
    </location>
</feature>
<dbReference type="Proteomes" id="UP000324897">
    <property type="component" value="Unassembled WGS sequence"/>
</dbReference>
<dbReference type="OrthoDB" id="689447at2759"/>
<organism evidence="2 3">
    <name type="scientific">Eragrostis curvula</name>
    <name type="common">weeping love grass</name>
    <dbReference type="NCBI Taxonomy" id="38414"/>
    <lineage>
        <taxon>Eukaryota</taxon>
        <taxon>Viridiplantae</taxon>
        <taxon>Streptophyta</taxon>
        <taxon>Embryophyta</taxon>
        <taxon>Tracheophyta</taxon>
        <taxon>Spermatophyta</taxon>
        <taxon>Magnoliopsida</taxon>
        <taxon>Liliopsida</taxon>
        <taxon>Poales</taxon>
        <taxon>Poaceae</taxon>
        <taxon>PACMAD clade</taxon>
        <taxon>Chloridoideae</taxon>
        <taxon>Eragrostideae</taxon>
        <taxon>Eragrostidinae</taxon>
        <taxon>Eragrostis</taxon>
    </lineage>
</organism>
<evidence type="ECO:0000313" key="2">
    <source>
        <dbReference type="EMBL" id="TVU00525.1"/>
    </source>
</evidence>
<accession>A0A5J9SNI0</accession>
<gene>
    <name evidence="2" type="ORF">EJB05_54051</name>
</gene>
<protein>
    <submittedName>
        <fullName evidence="2">Uncharacterized protein</fullName>
    </submittedName>
</protein>
<keyword evidence="3" id="KW-1185">Reference proteome</keyword>
<reference evidence="2 3" key="1">
    <citation type="journal article" date="2019" name="Sci. Rep.">
        <title>A high-quality genome of Eragrostis curvula grass provides insights into Poaceae evolution and supports new strategies to enhance forage quality.</title>
        <authorList>
            <person name="Carballo J."/>
            <person name="Santos B.A.C.M."/>
            <person name="Zappacosta D."/>
            <person name="Garbus I."/>
            <person name="Selva J.P."/>
            <person name="Gallo C.A."/>
            <person name="Diaz A."/>
            <person name="Albertini E."/>
            <person name="Caccamo M."/>
            <person name="Echenique V."/>
        </authorList>
    </citation>
    <scope>NUCLEOTIDE SEQUENCE [LARGE SCALE GENOMIC DNA]</scope>
    <source>
        <strain evidence="3">cv. Victoria</strain>
        <tissue evidence="2">Leaf</tissue>
    </source>
</reference>
<comment type="caution">
    <text evidence="2">The sequence shown here is derived from an EMBL/GenBank/DDBJ whole genome shotgun (WGS) entry which is preliminary data.</text>
</comment>
<evidence type="ECO:0000313" key="3">
    <source>
        <dbReference type="Proteomes" id="UP000324897"/>
    </source>
</evidence>
<proteinExistence type="predicted"/>
<evidence type="ECO:0000256" key="1">
    <source>
        <dbReference type="SAM" id="MobiDB-lite"/>
    </source>
</evidence>
<dbReference type="AlphaFoldDB" id="A0A5J9SNI0"/>
<dbReference type="Gramene" id="TVU00525">
    <property type="protein sequence ID" value="TVU00525"/>
    <property type="gene ID" value="EJB05_54051"/>
</dbReference>